<dbReference type="AlphaFoldDB" id="A0A1C3PGT3"/>
<protein>
    <submittedName>
        <fullName evidence="1">Uncharacterized protein</fullName>
    </submittedName>
</protein>
<evidence type="ECO:0000313" key="1">
    <source>
        <dbReference type="EMBL" id="SBW28848.1"/>
    </source>
</evidence>
<dbReference type="Proteomes" id="UP000199013">
    <property type="component" value="Unassembled WGS sequence"/>
</dbReference>
<organism evidence="1 2">
    <name type="scientific">Candidatus Protofrankia californiensis</name>
    <dbReference type="NCBI Taxonomy" id="1839754"/>
    <lineage>
        <taxon>Bacteria</taxon>
        <taxon>Bacillati</taxon>
        <taxon>Actinomycetota</taxon>
        <taxon>Actinomycetes</taxon>
        <taxon>Frankiales</taxon>
        <taxon>Frankiaceae</taxon>
        <taxon>Protofrankia</taxon>
    </lineage>
</organism>
<reference evidence="2" key="1">
    <citation type="submission" date="2016-02" db="EMBL/GenBank/DDBJ databases">
        <authorList>
            <person name="Wibberg D."/>
        </authorList>
    </citation>
    <scope>NUCLEOTIDE SEQUENCE [LARGE SCALE GENOMIC DNA]</scope>
</reference>
<evidence type="ECO:0000313" key="2">
    <source>
        <dbReference type="Proteomes" id="UP000199013"/>
    </source>
</evidence>
<accession>A0A1C3PGT3</accession>
<sequence>MRRHDPLDMAQYQGSSPAFLSGRMGSLRTVDLDPLSASAIAATISAILGGAAGEAGRNAWESLATLVRRAFGRGSPPDDIADHAPGDEEVETLARELAARARSDPGFAEALRSWASHMSPPQSDNDRVLNMITGDAYVEGNVVQARDVAGSIVFGTPERRAD</sequence>
<name>A0A1C3PGT3_9ACTN</name>
<proteinExistence type="predicted"/>
<gene>
    <name evidence="1" type="ORF">FDG2_6082</name>
</gene>
<keyword evidence="2" id="KW-1185">Reference proteome</keyword>
<dbReference type="EMBL" id="FLUV01002505">
    <property type="protein sequence ID" value="SBW28848.1"/>
    <property type="molecule type" value="Genomic_DNA"/>
</dbReference>